<accession>F7NDZ9</accession>
<dbReference type="OrthoDB" id="9791488at2"/>
<feature type="domain" description="RDD" evidence="6">
    <location>
        <begin position="16"/>
        <end position="111"/>
    </location>
</feature>
<feature type="transmembrane region" description="Helical" evidence="5">
    <location>
        <begin position="27"/>
        <end position="44"/>
    </location>
</feature>
<dbReference type="InterPro" id="IPR010432">
    <property type="entry name" value="RDD"/>
</dbReference>
<dbReference type="RefSeq" id="WP_004091999.1">
    <property type="nucleotide sequence ID" value="NZ_AFGF01000014.1"/>
</dbReference>
<protein>
    <submittedName>
        <fullName evidence="7">Peptidase S41</fullName>
    </submittedName>
</protein>
<keyword evidence="2 5" id="KW-0812">Transmembrane</keyword>
<evidence type="ECO:0000256" key="1">
    <source>
        <dbReference type="ARBA" id="ARBA00004141"/>
    </source>
</evidence>
<proteinExistence type="predicted"/>
<dbReference type="AlphaFoldDB" id="F7NDZ9"/>
<comment type="caution">
    <text evidence="7">The sequence shown here is derived from an EMBL/GenBank/DDBJ whole genome shotgun (WGS) entry which is preliminary data.</text>
</comment>
<feature type="transmembrane region" description="Helical" evidence="5">
    <location>
        <begin position="56"/>
        <end position="76"/>
    </location>
</feature>
<sequence length="124" mass="13941">MIPEPVITEPFLADRPHSWFRFFARKMDLILFGFSLGIIRAAIFGTDEATAPFKELIMVMLMSIVLESVLLSLFGTTPGKWLFNIRIVNAESGTKPSLSQSLRRSVKVWLIVSGWASPSLSWLP</sequence>
<dbReference type="GO" id="GO:0016020">
    <property type="term" value="C:membrane"/>
    <property type="evidence" value="ECO:0007669"/>
    <property type="project" value="UniProtKB-SubCell"/>
</dbReference>
<dbReference type="EMBL" id="AFGF01000014">
    <property type="protein sequence ID" value="EGO65753.1"/>
    <property type="molecule type" value="Genomic_DNA"/>
</dbReference>
<evidence type="ECO:0000313" key="7">
    <source>
        <dbReference type="EMBL" id="EGO65753.1"/>
    </source>
</evidence>
<dbReference type="eggNOG" id="COG1714">
    <property type="taxonomic scope" value="Bacteria"/>
</dbReference>
<dbReference type="Pfam" id="PF06271">
    <property type="entry name" value="RDD"/>
    <property type="match status" value="1"/>
</dbReference>
<evidence type="ECO:0000256" key="3">
    <source>
        <dbReference type="ARBA" id="ARBA00022989"/>
    </source>
</evidence>
<evidence type="ECO:0000256" key="5">
    <source>
        <dbReference type="SAM" id="Phobius"/>
    </source>
</evidence>
<evidence type="ECO:0000256" key="2">
    <source>
        <dbReference type="ARBA" id="ARBA00022692"/>
    </source>
</evidence>
<evidence type="ECO:0000259" key="6">
    <source>
        <dbReference type="Pfam" id="PF06271"/>
    </source>
</evidence>
<keyword evidence="3 5" id="KW-1133">Transmembrane helix</keyword>
<organism evidence="7 8">
    <name type="scientific">Acetonema longum DSM 6540</name>
    <dbReference type="NCBI Taxonomy" id="1009370"/>
    <lineage>
        <taxon>Bacteria</taxon>
        <taxon>Bacillati</taxon>
        <taxon>Bacillota</taxon>
        <taxon>Negativicutes</taxon>
        <taxon>Acetonemataceae</taxon>
        <taxon>Acetonema</taxon>
    </lineage>
</organism>
<name>F7NDZ9_9FIRM</name>
<evidence type="ECO:0000313" key="8">
    <source>
        <dbReference type="Proteomes" id="UP000003240"/>
    </source>
</evidence>
<dbReference type="Proteomes" id="UP000003240">
    <property type="component" value="Unassembled WGS sequence"/>
</dbReference>
<reference evidence="7 8" key="1">
    <citation type="journal article" date="2011" name="EMBO J.">
        <title>Structural diversity of bacterial flagellar motors.</title>
        <authorList>
            <person name="Chen S."/>
            <person name="Beeby M."/>
            <person name="Murphy G.E."/>
            <person name="Leadbetter J.R."/>
            <person name="Hendrixson D.R."/>
            <person name="Briegel A."/>
            <person name="Li Z."/>
            <person name="Shi J."/>
            <person name="Tocheva E.I."/>
            <person name="Muller A."/>
            <person name="Dobro M.J."/>
            <person name="Jensen G.J."/>
        </authorList>
    </citation>
    <scope>NUCLEOTIDE SEQUENCE [LARGE SCALE GENOMIC DNA]</scope>
    <source>
        <strain evidence="7 8">DSM 6540</strain>
    </source>
</reference>
<comment type="subcellular location">
    <subcellularLocation>
        <location evidence="1">Membrane</location>
        <topology evidence="1">Multi-pass membrane protein</topology>
    </subcellularLocation>
</comment>
<dbReference type="STRING" id="1009370.ALO_01305"/>
<gene>
    <name evidence="7" type="ORF">ALO_01305</name>
</gene>
<keyword evidence="4 5" id="KW-0472">Membrane</keyword>
<keyword evidence="8" id="KW-1185">Reference proteome</keyword>
<evidence type="ECO:0000256" key="4">
    <source>
        <dbReference type="ARBA" id="ARBA00023136"/>
    </source>
</evidence>